<dbReference type="AlphaFoldDB" id="A0A7I4YG90"/>
<accession>A0A7I4YG90</accession>
<dbReference type="InterPro" id="IPR051971">
    <property type="entry name" value="E3_ubiquitin-PDZ_ligase"/>
</dbReference>
<evidence type="ECO:0000313" key="3">
    <source>
        <dbReference type="WBParaSite" id="HCON_00098560-00001"/>
    </source>
</evidence>
<reference evidence="3" key="1">
    <citation type="submission" date="2020-12" db="UniProtKB">
        <authorList>
            <consortium name="WormBaseParasite"/>
        </authorList>
    </citation>
    <scope>IDENTIFICATION</scope>
    <source>
        <strain evidence="3">MHco3</strain>
    </source>
</reference>
<sequence length="424" mass="47895">MNVNPFHSQQQPTPTDGPATIGDKLASLHSEMASLRLECDRLINKHLMVEKTLSEGCILCPNPDTSSAYNTGGESCRSNSITPDGTVKPSPPQLTAPIPAVEPVVMPVGVPPRSPRQLHRSKNMPVSPTTDDQQANASAVRTPALRRNNRHPTQEIVVDFPNRLHTPGYADEIPNSTAVNTPVSTRRRFSPLKILETKDSLECAKRFRIPSLSIVMRDQNKQNNGTDMSVQQKFPMPKYFRSIQTKDKLYIIEKPVEEANEISDDHGIAAGPSEKNPEQPCQTNDTIVYKWKVKRRCDGSRYVVKRPARSQILKKRAAQLIRERTGISTDDDAMSELKLGHFHTREERKKHLEEERRRKIRNQQKLIESKISPADQMIVQLSQRKMQRRKEKMLLDGFVTTQEVLSQRNPDTTAKHGILSVTTV</sequence>
<evidence type="ECO:0000256" key="1">
    <source>
        <dbReference type="SAM" id="MobiDB-lite"/>
    </source>
</evidence>
<dbReference type="Proteomes" id="UP000025227">
    <property type="component" value="Unplaced"/>
</dbReference>
<evidence type="ECO:0000313" key="2">
    <source>
        <dbReference type="Proteomes" id="UP000025227"/>
    </source>
</evidence>
<name>A0A7I4YG90_HAECO</name>
<proteinExistence type="predicted"/>
<feature type="region of interest" description="Disordered" evidence="1">
    <location>
        <begin position="112"/>
        <end position="136"/>
    </location>
</feature>
<feature type="compositionally biased region" description="Polar residues" evidence="1">
    <location>
        <begin position="124"/>
        <end position="136"/>
    </location>
</feature>
<organism evidence="2 3">
    <name type="scientific">Haemonchus contortus</name>
    <name type="common">Barber pole worm</name>
    <dbReference type="NCBI Taxonomy" id="6289"/>
    <lineage>
        <taxon>Eukaryota</taxon>
        <taxon>Metazoa</taxon>
        <taxon>Ecdysozoa</taxon>
        <taxon>Nematoda</taxon>
        <taxon>Chromadorea</taxon>
        <taxon>Rhabditida</taxon>
        <taxon>Rhabditina</taxon>
        <taxon>Rhabditomorpha</taxon>
        <taxon>Strongyloidea</taxon>
        <taxon>Trichostrongylidae</taxon>
        <taxon>Haemonchus</taxon>
    </lineage>
</organism>
<dbReference type="WBParaSite" id="HCON_00098560-00001">
    <property type="protein sequence ID" value="HCON_00098560-00001"/>
    <property type="gene ID" value="HCON_00098560"/>
</dbReference>
<feature type="region of interest" description="Disordered" evidence="1">
    <location>
        <begin position="70"/>
        <end position="90"/>
    </location>
</feature>
<protein>
    <submittedName>
        <fullName evidence="3">Coiled-coil domain-containing protein 52</fullName>
    </submittedName>
</protein>
<keyword evidence="2" id="KW-1185">Reference proteome</keyword>
<dbReference type="PANTHER" id="PTHR15545:SF8">
    <property type="entry name" value="SLO-INTERACTING PROTEIN 1"/>
    <property type="match status" value="1"/>
</dbReference>
<feature type="compositionally biased region" description="Polar residues" evidence="1">
    <location>
        <begin position="70"/>
        <end position="83"/>
    </location>
</feature>
<dbReference type="PANTHER" id="PTHR15545">
    <property type="entry name" value="PDZ DOMAIN CONTAINING RING FINGER PROTEIN 3, 4"/>
    <property type="match status" value="1"/>
</dbReference>
<dbReference type="OMA" id="MVMDEFV"/>
<dbReference type="OrthoDB" id="6270329at2759"/>